<feature type="transmembrane region" description="Helical" evidence="6">
    <location>
        <begin position="70"/>
        <end position="88"/>
    </location>
</feature>
<keyword evidence="4 6" id="KW-1133">Transmembrane helix</keyword>
<gene>
    <name evidence="8" type="ORF">HF203_01455</name>
</gene>
<accession>A0ABX1I3Z9</accession>
<evidence type="ECO:0000256" key="5">
    <source>
        <dbReference type="ARBA" id="ARBA00023136"/>
    </source>
</evidence>
<feature type="transmembrane region" description="Helical" evidence="6">
    <location>
        <begin position="177"/>
        <end position="197"/>
    </location>
</feature>
<feature type="transmembrane region" description="Helical" evidence="6">
    <location>
        <begin position="265"/>
        <end position="281"/>
    </location>
</feature>
<dbReference type="PANTHER" id="PTHR42920">
    <property type="entry name" value="OS03G0707200 PROTEIN-RELATED"/>
    <property type="match status" value="1"/>
</dbReference>
<dbReference type="Proteomes" id="UP000740754">
    <property type="component" value="Unassembled WGS sequence"/>
</dbReference>
<keyword evidence="3 6" id="KW-0812">Transmembrane</keyword>
<protein>
    <submittedName>
        <fullName evidence="8">EamA family transporter</fullName>
    </submittedName>
</protein>
<name>A0ABX1I3Z9_9GAMM</name>
<sequence length="287" mass="29370">MRLTGSVEVVGLGAALVTPVAWGLTGVFVRLLPDLPATEIVVARLGVGLLVLAPFLLIHRRQAVQALRTPLPLTMGLYYVLATEAFVRAPVVEVTLVIGAAPVIAVLLQWVGGVAPSGRQLWCVALALAGLVLYLAPALGTGSLGVGHGLAFGCALVAALYALGVRRRALAGGCPHPLALTAVACLWGLVVSLPWLWGSAPRWPVAAELPVILALALVSTVLPTLSYGIAAARLSPVITTTLGLLTPLVAALAAVAVLGEWPHPASLPGAVMTLAGLFLLVRTPARG</sequence>
<evidence type="ECO:0000313" key="8">
    <source>
        <dbReference type="EMBL" id="NKN31893.1"/>
    </source>
</evidence>
<reference evidence="8 9" key="1">
    <citation type="submission" date="2020-04" db="EMBL/GenBank/DDBJ databases">
        <title>Draft Whole-Genome sequence of Marichromatium bheemlicum DSM 18632, type strain.</title>
        <authorList>
            <person name="Kyndt J.A."/>
            <person name="Meyer T.E."/>
        </authorList>
    </citation>
    <scope>NUCLEOTIDE SEQUENCE [LARGE SCALE GENOMIC DNA]</scope>
    <source>
        <strain evidence="8 9">DSM 18632</strain>
    </source>
</reference>
<dbReference type="EMBL" id="JAAXKX010000001">
    <property type="protein sequence ID" value="NKN31893.1"/>
    <property type="molecule type" value="Genomic_DNA"/>
</dbReference>
<feature type="domain" description="EamA" evidence="7">
    <location>
        <begin position="11"/>
        <end position="134"/>
    </location>
</feature>
<organism evidence="8 9">
    <name type="scientific">Marichromatium bheemlicum</name>
    <dbReference type="NCBI Taxonomy" id="365339"/>
    <lineage>
        <taxon>Bacteria</taxon>
        <taxon>Pseudomonadati</taxon>
        <taxon>Pseudomonadota</taxon>
        <taxon>Gammaproteobacteria</taxon>
        <taxon>Chromatiales</taxon>
        <taxon>Chromatiaceae</taxon>
        <taxon>Marichromatium</taxon>
    </lineage>
</organism>
<evidence type="ECO:0000259" key="7">
    <source>
        <dbReference type="Pfam" id="PF00892"/>
    </source>
</evidence>
<dbReference type="RefSeq" id="WP_168665835.1">
    <property type="nucleotide sequence ID" value="NZ_JAAXKX010000001.1"/>
</dbReference>
<feature type="transmembrane region" description="Helical" evidence="6">
    <location>
        <begin position="121"/>
        <end position="140"/>
    </location>
</feature>
<dbReference type="SUPFAM" id="SSF103481">
    <property type="entry name" value="Multidrug resistance efflux transporter EmrE"/>
    <property type="match status" value="2"/>
</dbReference>
<feature type="transmembrane region" description="Helical" evidence="6">
    <location>
        <begin position="94"/>
        <end position="114"/>
    </location>
</feature>
<proteinExistence type="predicted"/>
<dbReference type="InterPro" id="IPR037185">
    <property type="entry name" value="EmrE-like"/>
</dbReference>
<dbReference type="InterPro" id="IPR051258">
    <property type="entry name" value="Diverse_Substrate_Transporter"/>
</dbReference>
<evidence type="ECO:0000256" key="1">
    <source>
        <dbReference type="ARBA" id="ARBA00004651"/>
    </source>
</evidence>
<evidence type="ECO:0000256" key="4">
    <source>
        <dbReference type="ARBA" id="ARBA00022989"/>
    </source>
</evidence>
<keyword evidence="9" id="KW-1185">Reference proteome</keyword>
<feature type="transmembrane region" description="Helical" evidence="6">
    <location>
        <begin position="7"/>
        <end position="29"/>
    </location>
</feature>
<dbReference type="InterPro" id="IPR000620">
    <property type="entry name" value="EamA_dom"/>
</dbReference>
<comment type="caution">
    <text evidence="8">The sequence shown here is derived from an EMBL/GenBank/DDBJ whole genome shotgun (WGS) entry which is preliminary data.</text>
</comment>
<feature type="domain" description="EamA" evidence="7">
    <location>
        <begin position="147"/>
        <end position="281"/>
    </location>
</feature>
<keyword evidence="5 6" id="KW-0472">Membrane</keyword>
<evidence type="ECO:0000256" key="3">
    <source>
        <dbReference type="ARBA" id="ARBA00022692"/>
    </source>
</evidence>
<keyword evidence="2" id="KW-1003">Cell membrane</keyword>
<dbReference type="Pfam" id="PF00892">
    <property type="entry name" value="EamA"/>
    <property type="match status" value="2"/>
</dbReference>
<dbReference type="PANTHER" id="PTHR42920:SF11">
    <property type="entry name" value="INNER MEMBRANE PROTEIN YTFF"/>
    <property type="match status" value="1"/>
</dbReference>
<feature type="transmembrane region" description="Helical" evidence="6">
    <location>
        <begin position="41"/>
        <end position="58"/>
    </location>
</feature>
<evidence type="ECO:0000313" key="9">
    <source>
        <dbReference type="Proteomes" id="UP000740754"/>
    </source>
</evidence>
<evidence type="ECO:0000256" key="2">
    <source>
        <dbReference type="ARBA" id="ARBA00022475"/>
    </source>
</evidence>
<feature type="transmembrane region" description="Helical" evidence="6">
    <location>
        <begin position="209"/>
        <end position="230"/>
    </location>
</feature>
<comment type="subcellular location">
    <subcellularLocation>
        <location evidence="1">Cell membrane</location>
        <topology evidence="1">Multi-pass membrane protein</topology>
    </subcellularLocation>
</comment>
<feature type="transmembrane region" description="Helical" evidence="6">
    <location>
        <begin position="237"/>
        <end position="259"/>
    </location>
</feature>
<evidence type="ECO:0000256" key="6">
    <source>
        <dbReference type="SAM" id="Phobius"/>
    </source>
</evidence>
<feature type="transmembrane region" description="Helical" evidence="6">
    <location>
        <begin position="146"/>
        <end position="165"/>
    </location>
</feature>